<evidence type="ECO:0000313" key="5">
    <source>
        <dbReference type="Proteomes" id="UP000095087"/>
    </source>
</evidence>
<evidence type="ECO:0000256" key="1">
    <source>
        <dbReference type="ARBA" id="ARBA00022603"/>
    </source>
</evidence>
<gene>
    <name evidence="4" type="ORF">A7A08_00793</name>
</gene>
<evidence type="ECO:0000256" key="2">
    <source>
        <dbReference type="ARBA" id="ARBA00022679"/>
    </source>
</evidence>
<reference evidence="4 5" key="1">
    <citation type="submission" date="2016-07" db="EMBL/GenBank/DDBJ databases">
        <title>Draft genome sequence of Methyloligella halotolerans C2T (VKM B-2706T=CCUG 61687T=DSM 25045T), a halotolerant polyhydroxybutyrate accumulating methylotroph.</title>
        <authorList>
            <person name="Vasilenko O.V."/>
            <person name="Doronina N.V."/>
            <person name="Poroshina M.N."/>
            <person name="Tarlachkov S.V."/>
            <person name="Trotsenko Y.A."/>
        </authorList>
    </citation>
    <scope>NUCLEOTIDE SEQUENCE [LARGE SCALE GENOMIC DNA]</scope>
    <source>
        <strain evidence="4 5">VKM B-2706</strain>
    </source>
</reference>
<dbReference type="CDD" id="cd02440">
    <property type="entry name" value="AdoMet_MTases"/>
    <property type="match status" value="1"/>
</dbReference>
<organism evidence="4 5">
    <name type="scientific">Methyloligella halotolerans</name>
    <dbReference type="NCBI Taxonomy" id="1177755"/>
    <lineage>
        <taxon>Bacteria</taxon>
        <taxon>Pseudomonadati</taxon>
        <taxon>Pseudomonadota</taxon>
        <taxon>Alphaproteobacteria</taxon>
        <taxon>Hyphomicrobiales</taxon>
        <taxon>Hyphomicrobiaceae</taxon>
        <taxon>Methyloligella</taxon>
    </lineage>
</organism>
<dbReference type="SUPFAM" id="SSF53335">
    <property type="entry name" value="S-adenosyl-L-methionine-dependent methyltransferases"/>
    <property type="match status" value="1"/>
</dbReference>
<dbReference type="Pfam" id="PF13649">
    <property type="entry name" value="Methyltransf_25"/>
    <property type="match status" value="1"/>
</dbReference>
<dbReference type="InterPro" id="IPR051052">
    <property type="entry name" value="Diverse_substrate_MTase"/>
</dbReference>
<dbReference type="InterPro" id="IPR029063">
    <property type="entry name" value="SAM-dependent_MTases_sf"/>
</dbReference>
<evidence type="ECO:0000259" key="3">
    <source>
        <dbReference type="Pfam" id="PF13649"/>
    </source>
</evidence>
<dbReference type="STRING" id="1177755.A7A08_00793"/>
<dbReference type="EMBL" id="MASI01000001">
    <property type="protein sequence ID" value="ODA68959.1"/>
    <property type="molecule type" value="Genomic_DNA"/>
</dbReference>
<dbReference type="PANTHER" id="PTHR44942:SF4">
    <property type="entry name" value="METHYLTRANSFERASE TYPE 11 DOMAIN-CONTAINING PROTEIN"/>
    <property type="match status" value="1"/>
</dbReference>
<evidence type="ECO:0000313" key="4">
    <source>
        <dbReference type="EMBL" id="ODA68959.1"/>
    </source>
</evidence>
<keyword evidence="5" id="KW-1185">Reference proteome</keyword>
<protein>
    <recommendedName>
        <fullName evidence="3">Methyltransferase domain-containing protein</fullName>
    </recommendedName>
</protein>
<dbReference type="RefSeq" id="WP_069094152.1">
    <property type="nucleotide sequence ID" value="NZ_MASI01000001.1"/>
</dbReference>
<proteinExistence type="predicted"/>
<keyword evidence="1" id="KW-0489">Methyltransferase</keyword>
<dbReference type="AlphaFoldDB" id="A0A1E2S3P3"/>
<accession>A0A1E2S3P3</accession>
<dbReference type="InterPro" id="IPR041698">
    <property type="entry name" value="Methyltransf_25"/>
</dbReference>
<comment type="caution">
    <text evidence="4">The sequence shown here is derived from an EMBL/GenBank/DDBJ whole genome shotgun (WGS) entry which is preliminary data.</text>
</comment>
<name>A0A1E2S3P3_9HYPH</name>
<dbReference type="Proteomes" id="UP000095087">
    <property type="component" value="Unassembled WGS sequence"/>
</dbReference>
<dbReference type="GO" id="GO:0032259">
    <property type="term" value="P:methylation"/>
    <property type="evidence" value="ECO:0007669"/>
    <property type="project" value="UniProtKB-KW"/>
</dbReference>
<dbReference type="OrthoDB" id="5642573at2"/>
<dbReference type="Gene3D" id="3.40.50.150">
    <property type="entry name" value="Vaccinia Virus protein VP39"/>
    <property type="match status" value="1"/>
</dbReference>
<dbReference type="GO" id="GO:0008168">
    <property type="term" value="F:methyltransferase activity"/>
    <property type="evidence" value="ECO:0007669"/>
    <property type="project" value="UniProtKB-KW"/>
</dbReference>
<sequence>MLKDDSGKHTFARVAADYDAVRPGYPDALVADWQAFAGITAESRVAEFGCGPGKLTAKLAPLGAEIVASDLSPELLAIAKAHCTPYPNVRFVCSSFEDFEAAPESFDALIAATAFHWFDKATRWQKSAALLKPGGTLAIVHNIHRHDRESGALREALDALYGRVVPEALDALYQPAWQTSSDLAGEIDASEDFDLLADRSHWHEHVLGAEDYVRLLNTFSFQHNLPAQVKMALFEGVREIVEAHGGSIGSTYEARLLIARRR</sequence>
<keyword evidence="2" id="KW-0808">Transferase</keyword>
<feature type="domain" description="Methyltransferase" evidence="3">
    <location>
        <begin position="45"/>
        <end position="135"/>
    </location>
</feature>
<dbReference type="PANTHER" id="PTHR44942">
    <property type="entry name" value="METHYLTRANSF_11 DOMAIN-CONTAINING PROTEIN"/>
    <property type="match status" value="1"/>
</dbReference>